<evidence type="ECO:0000256" key="1">
    <source>
        <dbReference type="ARBA" id="ARBA00001961"/>
    </source>
</evidence>
<feature type="region of interest" description="Disordered" evidence="13">
    <location>
        <begin position="629"/>
        <end position="688"/>
    </location>
</feature>
<evidence type="ECO:0000313" key="15">
    <source>
        <dbReference type="EMBL" id="KAF2754095.1"/>
    </source>
</evidence>
<dbReference type="InterPro" id="IPR006620">
    <property type="entry name" value="Pro_4_hyd_alph"/>
</dbReference>
<evidence type="ECO:0000259" key="14">
    <source>
        <dbReference type="PROSITE" id="PS51471"/>
    </source>
</evidence>
<dbReference type="Pfam" id="PF13661">
    <property type="entry name" value="2OG-FeII_Oxy_4"/>
    <property type="match status" value="1"/>
</dbReference>
<comment type="similarity">
    <text evidence="3">Belongs to the TPA1 family.</text>
</comment>
<evidence type="ECO:0000256" key="9">
    <source>
        <dbReference type="ARBA" id="ARBA00023242"/>
    </source>
</evidence>
<dbReference type="GeneID" id="54490701"/>
<comment type="cofactor">
    <cofactor evidence="1">
        <name>L-ascorbate</name>
        <dbReference type="ChEBI" id="CHEBI:38290"/>
    </cofactor>
</comment>
<dbReference type="PANTHER" id="PTHR12117">
    <property type="entry name" value="HISTONE ACETYLTRANSFERASE COMPLEX"/>
    <property type="match status" value="1"/>
</dbReference>
<dbReference type="GO" id="GO:0005634">
    <property type="term" value="C:nucleus"/>
    <property type="evidence" value="ECO:0007669"/>
    <property type="project" value="UniProtKB-SubCell"/>
</dbReference>
<gene>
    <name evidence="15" type="ORF">EJ05DRAFT_541231</name>
</gene>
<feature type="region of interest" description="Disordered" evidence="13">
    <location>
        <begin position="290"/>
        <end position="319"/>
    </location>
</feature>
<dbReference type="GO" id="GO:0009896">
    <property type="term" value="P:positive regulation of catabolic process"/>
    <property type="evidence" value="ECO:0007669"/>
    <property type="project" value="UniProtKB-ARBA"/>
</dbReference>
<keyword evidence="5" id="KW-0847">Vitamin C</keyword>
<dbReference type="InterPro" id="IPR051842">
    <property type="entry name" value="uS12_prolyl_hydroxylase"/>
</dbReference>
<proteinExistence type="inferred from homology"/>
<dbReference type="PROSITE" id="PS51471">
    <property type="entry name" value="FE2OG_OXY"/>
    <property type="match status" value="1"/>
</dbReference>
<dbReference type="AlphaFoldDB" id="A0A6A6VVA1"/>
<evidence type="ECO:0000256" key="2">
    <source>
        <dbReference type="ARBA" id="ARBA00004123"/>
    </source>
</evidence>
<evidence type="ECO:0000256" key="7">
    <source>
        <dbReference type="ARBA" id="ARBA00023002"/>
    </source>
</evidence>
<dbReference type="Proteomes" id="UP000799437">
    <property type="component" value="Unassembled WGS sequence"/>
</dbReference>
<protein>
    <recommendedName>
        <fullName evidence="12">uS12 prolyl 3,4-dihydroxylase</fullName>
    </recommendedName>
</protein>
<name>A0A6A6VVA1_9PEZI</name>
<feature type="region of interest" description="Disordered" evidence="13">
    <location>
        <begin position="1"/>
        <end position="24"/>
    </location>
</feature>
<dbReference type="GO" id="GO:0005737">
    <property type="term" value="C:cytoplasm"/>
    <property type="evidence" value="ECO:0007669"/>
    <property type="project" value="TreeGrafter"/>
</dbReference>
<dbReference type="InterPro" id="IPR039558">
    <property type="entry name" value="TPA1/OFD1_N"/>
</dbReference>
<comment type="catalytic activity">
    <reaction evidence="11">
        <text>[ribosomal protein uS12]-(3S)-3-hydroxy-L-proline + 2-oxoglutarate + O2 = [ribosomal protein uS12]-(3S)-3,4-dihydroxy-L-proline + succinate + CO2</text>
        <dbReference type="Rhea" id="RHEA:54160"/>
        <dbReference type="Rhea" id="RHEA-COMP:13817"/>
        <dbReference type="Rhea" id="RHEA-COMP:13818"/>
        <dbReference type="ChEBI" id="CHEBI:15379"/>
        <dbReference type="ChEBI" id="CHEBI:16526"/>
        <dbReference type="ChEBI" id="CHEBI:16810"/>
        <dbReference type="ChEBI" id="CHEBI:30031"/>
        <dbReference type="ChEBI" id="CHEBI:85428"/>
        <dbReference type="ChEBI" id="CHEBI:138052"/>
    </reaction>
</comment>
<dbReference type="EMBL" id="ML996581">
    <property type="protein sequence ID" value="KAF2754095.1"/>
    <property type="molecule type" value="Genomic_DNA"/>
</dbReference>
<reference evidence="15" key="1">
    <citation type="journal article" date="2020" name="Stud. Mycol.">
        <title>101 Dothideomycetes genomes: a test case for predicting lifestyles and emergence of pathogens.</title>
        <authorList>
            <person name="Haridas S."/>
            <person name="Albert R."/>
            <person name="Binder M."/>
            <person name="Bloem J."/>
            <person name="Labutti K."/>
            <person name="Salamov A."/>
            <person name="Andreopoulos B."/>
            <person name="Baker S."/>
            <person name="Barry K."/>
            <person name="Bills G."/>
            <person name="Bluhm B."/>
            <person name="Cannon C."/>
            <person name="Castanera R."/>
            <person name="Culley D."/>
            <person name="Daum C."/>
            <person name="Ezra D."/>
            <person name="Gonzalez J."/>
            <person name="Henrissat B."/>
            <person name="Kuo A."/>
            <person name="Liang C."/>
            <person name="Lipzen A."/>
            <person name="Lutzoni F."/>
            <person name="Magnuson J."/>
            <person name="Mondo S."/>
            <person name="Nolan M."/>
            <person name="Ohm R."/>
            <person name="Pangilinan J."/>
            <person name="Park H.-J."/>
            <person name="Ramirez L."/>
            <person name="Alfaro M."/>
            <person name="Sun H."/>
            <person name="Tritt A."/>
            <person name="Yoshinaga Y."/>
            <person name="Zwiers L.-H."/>
            <person name="Turgeon B."/>
            <person name="Goodwin S."/>
            <person name="Spatafora J."/>
            <person name="Crous P."/>
            <person name="Grigoriev I."/>
        </authorList>
    </citation>
    <scope>NUCLEOTIDE SEQUENCE</scope>
    <source>
        <strain evidence="15">CBS 121739</strain>
    </source>
</reference>
<keyword evidence="7" id="KW-0560">Oxidoreductase</keyword>
<organism evidence="15 16">
    <name type="scientific">Pseudovirgaria hyperparasitica</name>
    <dbReference type="NCBI Taxonomy" id="470096"/>
    <lineage>
        <taxon>Eukaryota</taxon>
        <taxon>Fungi</taxon>
        <taxon>Dikarya</taxon>
        <taxon>Ascomycota</taxon>
        <taxon>Pezizomycotina</taxon>
        <taxon>Dothideomycetes</taxon>
        <taxon>Dothideomycetes incertae sedis</taxon>
        <taxon>Acrospermales</taxon>
        <taxon>Acrospermaceae</taxon>
        <taxon>Pseudovirgaria</taxon>
    </lineage>
</organism>
<keyword evidence="6" id="KW-0223">Dioxygenase</keyword>
<feature type="compositionally biased region" description="Acidic residues" evidence="13">
    <location>
        <begin position="633"/>
        <end position="688"/>
    </location>
</feature>
<feature type="compositionally biased region" description="Acidic residues" evidence="13">
    <location>
        <begin position="540"/>
        <end position="553"/>
    </location>
</feature>
<dbReference type="Gene3D" id="2.60.120.620">
    <property type="entry name" value="q2cbj1_9rhob like domain"/>
    <property type="match status" value="1"/>
</dbReference>
<evidence type="ECO:0000256" key="6">
    <source>
        <dbReference type="ARBA" id="ARBA00022964"/>
    </source>
</evidence>
<dbReference type="GO" id="GO:0031418">
    <property type="term" value="F:L-ascorbic acid binding"/>
    <property type="evidence" value="ECO:0007669"/>
    <property type="project" value="UniProtKB-KW"/>
</dbReference>
<evidence type="ECO:0000256" key="11">
    <source>
        <dbReference type="ARBA" id="ARBA00051966"/>
    </source>
</evidence>
<dbReference type="InterPro" id="IPR043044">
    <property type="entry name" value="TPA1/Ofd1_C"/>
</dbReference>
<feature type="region of interest" description="Disordered" evidence="13">
    <location>
        <begin position="475"/>
        <end position="588"/>
    </location>
</feature>
<dbReference type="Pfam" id="PF10637">
    <property type="entry name" value="Ofd1_CTDD"/>
    <property type="match status" value="1"/>
</dbReference>
<evidence type="ECO:0000313" key="16">
    <source>
        <dbReference type="Proteomes" id="UP000799437"/>
    </source>
</evidence>
<dbReference type="GO" id="GO:0005506">
    <property type="term" value="F:iron ion binding"/>
    <property type="evidence" value="ECO:0007669"/>
    <property type="project" value="InterPro"/>
</dbReference>
<keyword evidence="16" id="KW-1185">Reference proteome</keyword>
<evidence type="ECO:0000256" key="8">
    <source>
        <dbReference type="ARBA" id="ARBA00023004"/>
    </source>
</evidence>
<dbReference type="GO" id="GO:0010604">
    <property type="term" value="P:positive regulation of macromolecule metabolic process"/>
    <property type="evidence" value="ECO:0007669"/>
    <property type="project" value="UniProtKB-ARBA"/>
</dbReference>
<evidence type="ECO:0000256" key="12">
    <source>
        <dbReference type="ARBA" id="ARBA00081607"/>
    </source>
</evidence>
<feature type="compositionally biased region" description="Acidic residues" evidence="13">
    <location>
        <begin position="489"/>
        <end position="502"/>
    </location>
</feature>
<keyword evidence="9" id="KW-0539">Nucleus</keyword>
<dbReference type="InterPro" id="IPR019601">
    <property type="entry name" value="Oxoglutarate/Fe-dep_Oase_C"/>
</dbReference>
<feature type="compositionally biased region" description="Basic and acidic residues" evidence="13">
    <location>
        <begin position="518"/>
        <end position="529"/>
    </location>
</feature>
<evidence type="ECO:0000256" key="10">
    <source>
        <dbReference type="ARBA" id="ARBA00047444"/>
    </source>
</evidence>
<sequence>MKRKTEIDHAVNGAAPSKKRAISDSEAHKHFRTGLFEADTLNIYQSAYVNSQPYKHGVISDLISTDLLRDVRQEIRNNISFTPKETDIYRIHQSGDLANLDGLDDSSLKLLPSLLTLRDAMYSSAFRKYIASVTGSGPLSGVKTDMAVNIYTPGCHLLCHDDVIGSRRVSYILYLLDPDRPWKPEWGGALRLYPTELCRSEDGTEMKVPTADFTVSIPPAFNQLSFFTVQPGESFHDVEEVYHKPEGLNEDDGGRVRMAISGWFHIPQQGEEGYEEGLEEKLAERSSLQQLQGKSDKFDLPQPAWKESEKKSDSTGADDDWTEDELTFLLRFMNPNYLVPDVVDQLKDKFEEDASLRLVAVLSPKFAVAIRDQIEAIDGTDQDLPASSTDAAAAGVARPPYKKRFQYRRPSKPNTSEPTAYDELIDTFFPSPEFKKWLSMATGLPLNKANILARRFRRGKDYSLATSYDEEDPQLEVCLGITPSTGWAGEDEDDEEDEDEDEIPPRNKENGSSSKPNGAEKKANDEMKESIGGYELYMAAEDDPDDAGSDDGVEIPNGGPKSSSHTGAGNRRKADPAVYRSSGADEDDGILFSSWAGWNTMSLVLRDRGVLRFVKYVSKAAKGDRWDVLGEWGVDEEEEEVEAEDGDVDGGSDGVQEGEDEEGEDEDGDEDDDNDDGADSEEDESDDD</sequence>
<dbReference type="PANTHER" id="PTHR12117:SF0">
    <property type="entry name" value="PROLYL 3-HYDROXYLASE OGFOD1"/>
    <property type="match status" value="1"/>
</dbReference>
<dbReference type="SMART" id="SM00702">
    <property type="entry name" value="P4Hc"/>
    <property type="match status" value="1"/>
</dbReference>
<accession>A0A6A6VVA1</accession>
<dbReference type="OrthoDB" id="430522at2759"/>
<comment type="catalytic activity">
    <reaction evidence="10">
        <text>[ribosomal protein uS12]-L-proline + 2-oxoglutarate + O2 = [ribosomal protein uS12]-(3S)-3-hydroxy-L-proline + succinate + CO2</text>
        <dbReference type="Rhea" id="RHEA:54156"/>
        <dbReference type="Rhea" id="RHEA-COMP:13816"/>
        <dbReference type="Rhea" id="RHEA-COMP:13818"/>
        <dbReference type="ChEBI" id="CHEBI:15379"/>
        <dbReference type="ChEBI" id="CHEBI:16526"/>
        <dbReference type="ChEBI" id="CHEBI:16810"/>
        <dbReference type="ChEBI" id="CHEBI:30031"/>
        <dbReference type="ChEBI" id="CHEBI:50342"/>
        <dbReference type="ChEBI" id="CHEBI:85428"/>
    </reaction>
</comment>
<keyword evidence="4" id="KW-0479">Metal-binding</keyword>
<evidence type="ECO:0000256" key="5">
    <source>
        <dbReference type="ARBA" id="ARBA00022896"/>
    </source>
</evidence>
<dbReference type="FunFam" id="2.60.120.620:FF:000014">
    <property type="entry name" value="Prolyl 3,4-dihydroxylase TPA1"/>
    <property type="match status" value="1"/>
</dbReference>
<evidence type="ECO:0000256" key="4">
    <source>
        <dbReference type="ARBA" id="ARBA00022723"/>
    </source>
</evidence>
<evidence type="ECO:0000256" key="3">
    <source>
        <dbReference type="ARBA" id="ARBA00007443"/>
    </source>
</evidence>
<dbReference type="GO" id="GO:0006449">
    <property type="term" value="P:regulation of translational termination"/>
    <property type="evidence" value="ECO:0007669"/>
    <property type="project" value="TreeGrafter"/>
</dbReference>
<keyword evidence="8" id="KW-0408">Iron</keyword>
<dbReference type="RefSeq" id="XP_033596546.1">
    <property type="nucleotide sequence ID" value="XM_033749647.1"/>
</dbReference>
<comment type="subcellular location">
    <subcellularLocation>
        <location evidence="2">Nucleus</location>
    </subcellularLocation>
</comment>
<dbReference type="GO" id="GO:0031543">
    <property type="term" value="F:peptidyl-proline dioxygenase activity"/>
    <property type="evidence" value="ECO:0007669"/>
    <property type="project" value="UniProtKB-ARBA"/>
</dbReference>
<feature type="domain" description="Fe2OG dioxygenase" evidence="14">
    <location>
        <begin position="138"/>
        <end position="266"/>
    </location>
</feature>
<dbReference type="InterPro" id="IPR005123">
    <property type="entry name" value="Oxoglu/Fe-dep_dioxygenase_dom"/>
</dbReference>
<dbReference type="Gene3D" id="3.60.130.20">
    <property type="entry name" value="Oxoglutarate/iron-dependent oxygenase, C-terminal degradation domain"/>
    <property type="match status" value="1"/>
</dbReference>
<evidence type="ECO:0000256" key="13">
    <source>
        <dbReference type="SAM" id="MobiDB-lite"/>
    </source>
</evidence>